<dbReference type="Proteomes" id="UP000660339">
    <property type="component" value="Unassembled WGS sequence"/>
</dbReference>
<evidence type="ECO:0000313" key="2">
    <source>
        <dbReference type="Proteomes" id="UP000660339"/>
    </source>
</evidence>
<dbReference type="AlphaFoldDB" id="A0A8J3LA89"/>
<gene>
    <name evidence="1" type="ORF">Cme02nite_55450</name>
</gene>
<organism evidence="1 2">
    <name type="scientific">Catellatospora methionotrophica</name>
    <dbReference type="NCBI Taxonomy" id="121620"/>
    <lineage>
        <taxon>Bacteria</taxon>
        <taxon>Bacillati</taxon>
        <taxon>Actinomycetota</taxon>
        <taxon>Actinomycetes</taxon>
        <taxon>Micromonosporales</taxon>
        <taxon>Micromonosporaceae</taxon>
        <taxon>Catellatospora</taxon>
    </lineage>
</organism>
<proteinExistence type="predicted"/>
<reference evidence="1" key="1">
    <citation type="submission" date="2021-01" db="EMBL/GenBank/DDBJ databases">
        <title>Whole genome shotgun sequence of Catellatospora methionotrophica NBRC 14553.</title>
        <authorList>
            <person name="Komaki H."/>
            <person name="Tamura T."/>
        </authorList>
    </citation>
    <scope>NUCLEOTIDE SEQUENCE</scope>
    <source>
        <strain evidence="1">NBRC 14553</strain>
    </source>
</reference>
<keyword evidence="2" id="KW-1185">Reference proteome</keyword>
<dbReference type="EMBL" id="BONJ01000030">
    <property type="protein sequence ID" value="GIG17213.1"/>
    <property type="molecule type" value="Genomic_DNA"/>
</dbReference>
<sequence>MHSAARRASLDIDAYGQACAFIPANLAPFQARIIAVMQMSAVHVETMGEALRAVRTTYQMADDSVSGHLDLLARYRPADRQI</sequence>
<name>A0A8J3LA89_9ACTN</name>
<protein>
    <submittedName>
        <fullName evidence="1">Uncharacterized protein</fullName>
    </submittedName>
</protein>
<accession>A0A8J3LA89</accession>
<evidence type="ECO:0000313" key="1">
    <source>
        <dbReference type="EMBL" id="GIG17213.1"/>
    </source>
</evidence>
<comment type="caution">
    <text evidence="1">The sequence shown here is derived from an EMBL/GenBank/DDBJ whole genome shotgun (WGS) entry which is preliminary data.</text>
</comment>